<dbReference type="RefSeq" id="WP_412401796.1">
    <property type="nucleotide sequence ID" value="NZ_DBEZZS010000091.1"/>
</dbReference>
<name>A0A930B6R1_9FIRM</name>
<accession>A0A930B6R1</accession>
<evidence type="ECO:0000256" key="3">
    <source>
        <dbReference type="ARBA" id="ARBA00022741"/>
    </source>
</evidence>
<dbReference type="EMBL" id="JABZMK010000001">
    <property type="protein sequence ID" value="MBF1128602.1"/>
    <property type="molecule type" value="Genomic_DNA"/>
</dbReference>
<dbReference type="AlphaFoldDB" id="A0A930B6R1"/>
<dbReference type="PANTHER" id="PTHR42749:SF1">
    <property type="entry name" value="CELL SHAPE-DETERMINING PROTEIN MREB"/>
    <property type="match status" value="1"/>
</dbReference>
<dbReference type="PANTHER" id="PTHR42749">
    <property type="entry name" value="CELL SHAPE-DETERMINING PROTEIN MREB"/>
    <property type="match status" value="1"/>
</dbReference>
<gene>
    <name evidence="8" type="primary">mreB</name>
    <name evidence="9" type="ORF">HXL70_00930</name>
</gene>
<dbReference type="InterPro" id="IPR056546">
    <property type="entry name" value="MreB_MamK-like"/>
</dbReference>
<dbReference type="InterPro" id="IPR043129">
    <property type="entry name" value="ATPase_NBD"/>
</dbReference>
<proteinExistence type="inferred from homology"/>
<evidence type="ECO:0000256" key="1">
    <source>
        <dbReference type="ARBA" id="ARBA00007381"/>
    </source>
</evidence>
<dbReference type="GO" id="GO:0000902">
    <property type="term" value="P:cell morphogenesis"/>
    <property type="evidence" value="ECO:0007669"/>
    <property type="project" value="InterPro"/>
</dbReference>
<keyword evidence="3 8" id="KW-0547">Nucleotide-binding</keyword>
<evidence type="ECO:0000256" key="6">
    <source>
        <dbReference type="ARBA" id="ARBA00023016"/>
    </source>
</evidence>
<dbReference type="PROSITE" id="PS00329">
    <property type="entry name" value="HSP70_2"/>
    <property type="match status" value="1"/>
</dbReference>
<evidence type="ECO:0000256" key="8">
    <source>
        <dbReference type="HAMAP-Rule" id="MF_02207"/>
    </source>
</evidence>
<feature type="binding site" evidence="8">
    <location>
        <begin position="230"/>
        <end position="233"/>
    </location>
    <ligand>
        <name>ATP</name>
        <dbReference type="ChEBI" id="CHEBI:30616"/>
    </ligand>
</feature>
<evidence type="ECO:0000256" key="2">
    <source>
        <dbReference type="ARBA" id="ARBA00022490"/>
    </source>
</evidence>
<organism evidence="9 10">
    <name type="scientific">Dialister invisus</name>
    <dbReference type="NCBI Taxonomy" id="218538"/>
    <lineage>
        <taxon>Bacteria</taxon>
        <taxon>Bacillati</taxon>
        <taxon>Bacillota</taxon>
        <taxon>Negativicutes</taxon>
        <taxon>Veillonellales</taxon>
        <taxon>Veillonellaceae</taxon>
        <taxon>Dialister</taxon>
    </lineage>
</organism>
<dbReference type="Gene3D" id="3.30.420.40">
    <property type="match status" value="3"/>
</dbReference>
<comment type="similarity">
    <text evidence="1">Belongs to the heat shock protein 70 family.</text>
</comment>
<dbReference type="GO" id="GO:0008360">
    <property type="term" value="P:regulation of cell shape"/>
    <property type="evidence" value="ECO:0007669"/>
    <property type="project" value="UniProtKB-UniRule"/>
</dbReference>
<dbReference type="SUPFAM" id="SSF53067">
    <property type="entry name" value="Actin-like ATPase domain"/>
    <property type="match status" value="2"/>
</dbReference>
<comment type="caution">
    <text evidence="8">Lacks conserved residue(s) required for the propagation of feature annotation.</text>
</comment>
<evidence type="ECO:0000256" key="5">
    <source>
        <dbReference type="ARBA" id="ARBA00022960"/>
    </source>
</evidence>
<dbReference type="GO" id="GO:0005737">
    <property type="term" value="C:cytoplasm"/>
    <property type="evidence" value="ECO:0007669"/>
    <property type="project" value="UniProtKB-SubCell"/>
</dbReference>
<dbReference type="Proteomes" id="UP000757890">
    <property type="component" value="Unassembled WGS sequence"/>
</dbReference>
<keyword evidence="2 8" id="KW-0963">Cytoplasm</keyword>
<evidence type="ECO:0000313" key="9">
    <source>
        <dbReference type="EMBL" id="MBF1128602.1"/>
    </source>
</evidence>
<comment type="subcellular location">
    <subcellularLocation>
        <location evidence="8">Cytoplasm</location>
    </subcellularLocation>
    <text evidence="8">Membrane-associated.</text>
</comment>
<evidence type="ECO:0000256" key="7">
    <source>
        <dbReference type="ARBA" id="ARBA00023458"/>
    </source>
</evidence>
<dbReference type="GO" id="GO:0005524">
    <property type="term" value="F:ATP binding"/>
    <property type="evidence" value="ECO:0007669"/>
    <property type="project" value="UniProtKB-KW"/>
</dbReference>
<comment type="similarity">
    <text evidence="7 8">Belongs to the FtsA/MreB family.</text>
</comment>
<dbReference type="PRINTS" id="PR01652">
    <property type="entry name" value="SHAPEPROTEIN"/>
</dbReference>
<reference evidence="9" key="1">
    <citation type="submission" date="2020-04" db="EMBL/GenBank/DDBJ databases">
        <title>Deep metagenomics examines the oral microbiome during advanced dental caries in children, revealing novel taxa and co-occurrences with host molecules.</title>
        <authorList>
            <person name="Baker J.L."/>
            <person name="Morton J.T."/>
            <person name="Dinis M."/>
            <person name="Alvarez R."/>
            <person name="Tran N.C."/>
            <person name="Knight R."/>
            <person name="Edlund A."/>
        </authorList>
    </citation>
    <scope>NUCLEOTIDE SEQUENCE</scope>
    <source>
        <strain evidence="9">JCVI_32_bin.14</strain>
    </source>
</reference>
<evidence type="ECO:0000313" key="10">
    <source>
        <dbReference type="Proteomes" id="UP000757890"/>
    </source>
</evidence>
<dbReference type="CDD" id="cd10225">
    <property type="entry name" value="ASKHA_NBD_MreB-like"/>
    <property type="match status" value="1"/>
</dbReference>
<dbReference type="HAMAP" id="MF_02207">
    <property type="entry name" value="MreB"/>
    <property type="match status" value="1"/>
</dbReference>
<keyword evidence="5 8" id="KW-0133">Cell shape</keyword>
<keyword evidence="4 8" id="KW-0067">ATP-binding</keyword>
<sequence length="362" mass="39407">MSPKTKRERSKNTYLQRSLLLDWVGAFGAEDIGVDLGTSNAVIYVKNKGLVFPEAAVVAKNENTKKIFAYGVRAGEMEGRLPKGLQLIRPLKTSAIIDYNSAAYLMNALINQSYLKGIFFHPRLLMCVPVGISKVQRRALLEAAVAVGARKTVLIDQPIAAVMGLGLKLDRMQGVLIVDIGGGSTKISVVSRHGVVNSHFSTESGMLMDEAIMNVILEKYHIRIGRKAAETLKMALGVEWDLNRDTRICEVCGISTITELPVKIAVTGEIVAQALNPILYRIFSGITSVIQMTPPAILGDIREHGIVLIGGVAQLKGLKELVLKVTDMKAHVADHPSYVNAVGAGSALEYMDYFRDSLQDLH</sequence>
<comment type="function">
    <text evidence="8">Forms membrane-associated dynamic filaments that are essential for cell shape determination. Acts by regulating cell wall synthesis and cell elongation, and thus cell shape. A feedback loop between cell geometry and MreB localization may maintain elongated cell shape by targeting cell wall growth to regions of negative cell wall curvature.</text>
</comment>
<keyword evidence="6" id="KW-0346">Stress response</keyword>
<comment type="subunit">
    <text evidence="8">Forms polymers.</text>
</comment>
<protein>
    <recommendedName>
        <fullName evidence="8">Cell shape-determining protein MreB</fullName>
    </recommendedName>
</protein>
<dbReference type="InterPro" id="IPR018181">
    <property type="entry name" value="Heat_shock_70_CS"/>
</dbReference>
<dbReference type="InterPro" id="IPR004753">
    <property type="entry name" value="MreB"/>
</dbReference>
<dbReference type="Pfam" id="PF06723">
    <property type="entry name" value="MreB_Mbl"/>
    <property type="match status" value="1"/>
</dbReference>
<evidence type="ECO:0000256" key="4">
    <source>
        <dbReference type="ARBA" id="ARBA00022840"/>
    </source>
</evidence>
<feature type="binding site" evidence="8">
    <location>
        <begin position="182"/>
        <end position="184"/>
    </location>
    <ligand>
        <name>ATP</name>
        <dbReference type="ChEBI" id="CHEBI:30616"/>
    </ligand>
</feature>
<comment type="caution">
    <text evidence="9">The sequence shown here is derived from an EMBL/GenBank/DDBJ whole genome shotgun (WGS) entry which is preliminary data.</text>
</comment>